<keyword evidence="3" id="KW-1185">Reference proteome</keyword>
<reference evidence="2" key="2">
    <citation type="submission" date="2020-05" db="EMBL/GenBank/DDBJ databases">
        <authorList>
            <person name="Kim H.-S."/>
            <person name="Proctor R.H."/>
            <person name="Brown D.W."/>
        </authorList>
    </citation>
    <scope>NUCLEOTIDE SEQUENCE</scope>
    <source>
        <strain evidence="2">NRRL 22465</strain>
    </source>
</reference>
<evidence type="ECO:0000313" key="2">
    <source>
        <dbReference type="EMBL" id="KAF4977220.1"/>
    </source>
</evidence>
<feature type="region of interest" description="Disordered" evidence="1">
    <location>
        <begin position="42"/>
        <end position="73"/>
    </location>
</feature>
<accession>A0A8H4UIG5</accession>
<evidence type="ECO:0000256" key="1">
    <source>
        <dbReference type="SAM" id="MobiDB-lite"/>
    </source>
</evidence>
<comment type="caution">
    <text evidence="2">The sequence shown here is derived from an EMBL/GenBank/DDBJ whole genome shotgun (WGS) entry which is preliminary data.</text>
</comment>
<feature type="compositionally biased region" description="Low complexity" evidence="1">
    <location>
        <begin position="144"/>
        <end position="157"/>
    </location>
</feature>
<name>A0A8H4UIG5_9HYPO</name>
<dbReference type="AlphaFoldDB" id="A0A8H4UIG5"/>
<reference evidence="2" key="1">
    <citation type="journal article" date="2020" name="BMC Genomics">
        <title>Correction to: Identification and distribution of gene clusters required for synthesis of sphingolipid metabolism inhibitors in diverse species of the filamentous fungus Fusarium.</title>
        <authorList>
            <person name="Kim H.S."/>
            <person name="Lohmar J.M."/>
            <person name="Busman M."/>
            <person name="Brown D.W."/>
            <person name="Naumann T.A."/>
            <person name="Divon H.H."/>
            <person name="Lysoe E."/>
            <person name="Uhlig S."/>
            <person name="Proctor R.H."/>
        </authorList>
    </citation>
    <scope>NUCLEOTIDE SEQUENCE</scope>
    <source>
        <strain evidence="2">NRRL 22465</strain>
    </source>
</reference>
<sequence>MTDLALVERSESLNRAVSNNHPAVYHTVMSALVAKHSANSSIPALSSTMPKKKSNRPPSPGPQRAKKIAGTKEHARQMNEYFMGRATDNDIKSKEYQALAEKHHDWCEEDLMNAAEQKVEEILEKEASGPSLATRLQAARTKAAAEAAAEAAGTSSAKDIEEEKAVKREADSSIRRMCTGT</sequence>
<gene>
    <name evidence="2" type="ORF">FZEAL_6248</name>
</gene>
<evidence type="ECO:0000313" key="3">
    <source>
        <dbReference type="Proteomes" id="UP000635477"/>
    </source>
</evidence>
<feature type="region of interest" description="Disordered" evidence="1">
    <location>
        <begin position="144"/>
        <end position="181"/>
    </location>
</feature>
<protein>
    <submittedName>
        <fullName evidence="2">Uncharacterized protein</fullName>
    </submittedName>
</protein>
<dbReference type="EMBL" id="JABEYC010000453">
    <property type="protein sequence ID" value="KAF4977220.1"/>
    <property type="molecule type" value="Genomic_DNA"/>
</dbReference>
<dbReference type="Proteomes" id="UP000635477">
    <property type="component" value="Unassembled WGS sequence"/>
</dbReference>
<feature type="compositionally biased region" description="Basic and acidic residues" evidence="1">
    <location>
        <begin position="158"/>
        <end position="174"/>
    </location>
</feature>
<organism evidence="2 3">
    <name type="scientific">Fusarium zealandicum</name>
    <dbReference type="NCBI Taxonomy" id="1053134"/>
    <lineage>
        <taxon>Eukaryota</taxon>
        <taxon>Fungi</taxon>
        <taxon>Dikarya</taxon>
        <taxon>Ascomycota</taxon>
        <taxon>Pezizomycotina</taxon>
        <taxon>Sordariomycetes</taxon>
        <taxon>Hypocreomycetidae</taxon>
        <taxon>Hypocreales</taxon>
        <taxon>Nectriaceae</taxon>
        <taxon>Fusarium</taxon>
        <taxon>Fusarium staphyleae species complex</taxon>
    </lineage>
</organism>
<proteinExistence type="predicted"/>